<feature type="transmembrane region" description="Helical" evidence="1">
    <location>
        <begin position="6"/>
        <end position="25"/>
    </location>
</feature>
<name>A0A5B8QV98_9GAMM</name>
<feature type="transmembrane region" description="Helical" evidence="1">
    <location>
        <begin position="32"/>
        <end position="49"/>
    </location>
</feature>
<keyword evidence="1" id="KW-1133">Transmembrane helix</keyword>
<sequence length="101" mass="11080">MSIKRILSVIGIIGFIAIFLVIHFYPTIPRSFLGWVALFFLGLPAWVILESTGEFVLSTQFFKCMPNSLRIFVGVPVVLGLMAFALFVIGLVQNTISSLGG</sequence>
<organism evidence="2 3">
    <name type="scientific">Shewanella decolorationis</name>
    <dbReference type="NCBI Taxonomy" id="256839"/>
    <lineage>
        <taxon>Bacteria</taxon>
        <taxon>Pseudomonadati</taxon>
        <taxon>Pseudomonadota</taxon>
        <taxon>Gammaproteobacteria</taxon>
        <taxon>Alteromonadales</taxon>
        <taxon>Shewanellaceae</taxon>
        <taxon>Shewanella</taxon>
    </lineage>
</organism>
<keyword evidence="1" id="KW-0812">Transmembrane</keyword>
<reference evidence="2 3" key="1">
    <citation type="journal article" date="2019" name="Ecotoxicol. Environ. Saf.">
        <title>Microbial characterization of heavy metal resistant bacterial strains isolated from an electroplating wastewater treatment plant.</title>
        <authorList>
            <person name="Cai X."/>
            <person name="Zheng X."/>
            <person name="Zhang D."/>
            <person name="Iqbal W."/>
            <person name="Liu C."/>
            <person name="Yang B."/>
            <person name="Zhao X."/>
            <person name="Lu X."/>
            <person name="Mao Y."/>
        </authorList>
    </citation>
    <scope>NUCLEOTIDE SEQUENCE [LARGE SCALE GENOMIC DNA]</scope>
    <source>
        <strain evidence="2 3">Ni1-3</strain>
    </source>
</reference>
<keyword evidence="1" id="KW-0472">Membrane</keyword>
<dbReference type="AlphaFoldDB" id="A0A5B8QV98"/>
<accession>A0A5B8QV98</accession>
<gene>
    <name evidence="2" type="ORF">D0436_08580</name>
</gene>
<evidence type="ECO:0000313" key="2">
    <source>
        <dbReference type="EMBL" id="QDZ90523.1"/>
    </source>
</evidence>
<feature type="transmembrane region" description="Helical" evidence="1">
    <location>
        <begin position="69"/>
        <end position="92"/>
    </location>
</feature>
<dbReference type="Proteomes" id="UP000321124">
    <property type="component" value="Chromosome"/>
</dbReference>
<evidence type="ECO:0000256" key="1">
    <source>
        <dbReference type="SAM" id="Phobius"/>
    </source>
</evidence>
<proteinExistence type="predicted"/>
<evidence type="ECO:0000313" key="3">
    <source>
        <dbReference type="Proteomes" id="UP000321124"/>
    </source>
</evidence>
<dbReference type="EMBL" id="CP031775">
    <property type="protein sequence ID" value="QDZ90523.1"/>
    <property type="molecule type" value="Genomic_DNA"/>
</dbReference>
<protein>
    <submittedName>
        <fullName evidence="2">Uncharacterized protein</fullName>
    </submittedName>
</protein>